<evidence type="ECO:0000313" key="1">
    <source>
        <dbReference type="EMBL" id="CAF3948923.1"/>
    </source>
</evidence>
<protein>
    <submittedName>
        <fullName evidence="1">Uncharacterized protein</fullName>
    </submittedName>
</protein>
<keyword evidence="2" id="KW-1185">Reference proteome</keyword>
<dbReference type="Proteomes" id="UP000663866">
    <property type="component" value="Unassembled WGS sequence"/>
</dbReference>
<proteinExistence type="predicted"/>
<accession>A0A819KLB7</accession>
<dbReference type="EMBL" id="CAJOBG010001669">
    <property type="protein sequence ID" value="CAF3948923.1"/>
    <property type="molecule type" value="Genomic_DNA"/>
</dbReference>
<sequence>MDVERQSINIDGFCYRGITGGQSSNQCQADNTLDQVSIEADDTQLETTIKKQHLSTNDEQFYSSHCFGVLDSNNLDGYRDSNVKETFSSKVECSDQNLIEIVGKDFGDYARRVMRVLFTEEELRTSILPPKRKHLAREPLDSVRFLPVRVKYRLASHMYDEFYKYHLAPKLGDFLVDERRRNDTKAARRQAKVALSLATTDQSTSF</sequence>
<name>A0A819KLB7_9BILA</name>
<comment type="caution">
    <text evidence="1">The sequence shown here is derived from an EMBL/GenBank/DDBJ whole genome shotgun (WGS) entry which is preliminary data.</text>
</comment>
<organism evidence="1 2">
    <name type="scientific">Rotaria magnacalcarata</name>
    <dbReference type="NCBI Taxonomy" id="392030"/>
    <lineage>
        <taxon>Eukaryota</taxon>
        <taxon>Metazoa</taxon>
        <taxon>Spiralia</taxon>
        <taxon>Gnathifera</taxon>
        <taxon>Rotifera</taxon>
        <taxon>Eurotatoria</taxon>
        <taxon>Bdelloidea</taxon>
        <taxon>Philodinida</taxon>
        <taxon>Philodinidae</taxon>
        <taxon>Rotaria</taxon>
    </lineage>
</organism>
<gene>
    <name evidence="1" type="ORF">OVN521_LOCUS12124</name>
</gene>
<evidence type="ECO:0000313" key="2">
    <source>
        <dbReference type="Proteomes" id="UP000663866"/>
    </source>
</evidence>
<dbReference type="AlphaFoldDB" id="A0A819KLB7"/>
<reference evidence="1" key="1">
    <citation type="submission" date="2021-02" db="EMBL/GenBank/DDBJ databases">
        <authorList>
            <person name="Nowell W R."/>
        </authorList>
    </citation>
    <scope>NUCLEOTIDE SEQUENCE</scope>
</reference>